<comment type="caution">
    <text evidence="2">The sequence shown here is derived from an EMBL/GenBank/DDBJ whole genome shotgun (WGS) entry which is preliminary data.</text>
</comment>
<gene>
    <name evidence="2" type="ORF">DI595_04385</name>
</gene>
<evidence type="ECO:0000313" key="3">
    <source>
        <dbReference type="Proteomes" id="UP000249769"/>
    </source>
</evidence>
<accession>A0A2W5FCW5</accession>
<evidence type="ECO:0000259" key="1">
    <source>
        <dbReference type="Pfam" id="PF05368"/>
    </source>
</evidence>
<proteinExistence type="predicted"/>
<dbReference type="PANTHER" id="PTHR43162">
    <property type="match status" value="1"/>
</dbReference>
<dbReference type="EMBL" id="QFOL01000024">
    <property type="protein sequence ID" value="PZP53208.1"/>
    <property type="molecule type" value="Genomic_DNA"/>
</dbReference>
<dbReference type="InterPro" id="IPR051604">
    <property type="entry name" value="Ergot_Alk_Oxidoreductase"/>
</dbReference>
<dbReference type="AlphaFoldDB" id="A0A2W5FCW5"/>
<protein>
    <submittedName>
        <fullName evidence="2">Nucleoside-diphosphate sugar epimerase</fullName>
    </submittedName>
</protein>
<dbReference type="SUPFAM" id="SSF51735">
    <property type="entry name" value="NAD(P)-binding Rossmann-fold domains"/>
    <property type="match status" value="1"/>
</dbReference>
<dbReference type="PANTHER" id="PTHR43162:SF1">
    <property type="entry name" value="PRESTALK A DIFFERENTIATION PROTEIN A"/>
    <property type="match status" value="1"/>
</dbReference>
<dbReference type="InterPro" id="IPR036291">
    <property type="entry name" value="NAD(P)-bd_dom_sf"/>
</dbReference>
<reference evidence="2 3" key="1">
    <citation type="submission" date="2017-08" db="EMBL/GenBank/DDBJ databases">
        <title>Infants hospitalized years apart are colonized by the same room-sourced microbial strains.</title>
        <authorList>
            <person name="Brooks B."/>
            <person name="Olm M.R."/>
            <person name="Firek B.A."/>
            <person name="Baker R."/>
            <person name="Thomas B.C."/>
            <person name="Morowitz M.J."/>
            <person name="Banfield J.F."/>
        </authorList>
    </citation>
    <scope>NUCLEOTIDE SEQUENCE [LARGE SCALE GENOMIC DNA]</scope>
    <source>
        <strain evidence="2">S2_009_000_R2_73</strain>
    </source>
</reference>
<dbReference type="Pfam" id="PF05368">
    <property type="entry name" value="NmrA"/>
    <property type="match status" value="1"/>
</dbReference>
<dbReference type="Gene3D" id="3.90.25.10">
    <property type="entry name" value="UDP-galactose 4-epimerase, domain 1"/>
    <property type="match status" value="1"/>
</dbReference>
<evidence type="ECO:0000313" key="2">
    <source>
        <dbReference type="EMBL" id="PZP53208.1"/>
    </source>
</evidence>
<dbReference type="Gene3D" id="3.40.50.720">
    <property type="entry name" value="NAD(P)-binding Rossmann-like Domain"/>
    <property type="match status" value="1"/>
</dbReference>
<dbReference type="InterPro" id="IPR008030">
    <property type="entry name" value="NmrA-like"/>
</dbReference>
<name>A0A2W5FCW5_9HYPH</name>
<sequence length="298" mass="31709">MATTILVTGATGRLGQRVVSRLLQKQAEVRVLTRRREDALKLWGDRVEIAEGNFSDPASLKEAARGIDRVFLLSSIGETLAVDQKTVIDAALSTRVSRIVKISGSDWTIKNAGRSISGAAHAEVERHLAASGIAHTVLRPNAWMQVALEPVVAALRKGDDVPARFGNAAVSFIDADDIADVAVHALTSSAPVSSTFVLTGGEALTALEIARIAARILHRPVGVSHNAASVFPPHIGAFEEKAISEFGQLIGDGFAAPVTDTIQQISGRQPRSVEGYLRARLKAATPQGDHSEGEKTWH</sequence>
<feature type="domain" description="NmrA-like" evidence="1">
    <location>
        <begin position="2"/>
        <end position="235"/>
    </location>
</feature>
<organism evidence="2 3">
    <name type="scientific">Agrobacterium fabrum</name>
    <dbReference type="NCBI Taxonomy" id="1176649"/>
    <lineage>
        <taxon>Bacteria</taxon>
        <taxon>Pseudomonadati</taxon>
        <taxon>Pseudomonadota</taxon>
        <taxon>Alphaproteobacteria</taxon>
        <taxon>Hyphomicrobiales</taxon>
        <taxon>Rhizobiaceae</taxon>
        <taxon>Rhizobium/Agrobacterium group</taxon>
        <taxon>Agrobacterium</taxon>
        <taxon>Agrobacterium tumefaciens complex</taxon>
    </lineage>
</organism>
<dbReference type="Proteomes" id="UP000249769">
    <property type="component" value="Unassembled WGS sequence"/>
</dbReference>